<organism evidence="2">
    <name type="scientific">hydrothermal vent metagenome</name>
    <dbReference type="NCBI Taxonomy" id="652676"/>
    <lineage>
        <taxon>unclassified sequences</taxon>
        <taxon>metagenomes</taxon>
        <taxon>ecological metagenomes</taxon>
    </lineage>
</organism>
<evidence type="ECO:0000259" key="1">
    <source>
        <dbReference type="SMART" id="SM00763"/>
    </source>
</evidence>
<dbReference type="InterPro" id="IPR027417">
    <property type="entry name" value="P-loop_NTPase"/>
</dbReference>
<dbReference type="Pfam" id="PF06798">
    <property type="entry name" value="PrkA"/>
    <property type="match status" value="1"/>
</dbReference>
<evidence type="ECO:0000313" key="2">
    <source>
        <dbReference type="EMBL" id="VAX06560.1"/>
    </source>
</evidence>
<sequence length="833" mass="94585">MNDFNFDRILGYAKKRSLSFREFVAEAVNNPQQCLHTSSSLITEAVKHFGYEIIVRSGEPTINYQVFKDPFSNGINEVCGQEFCAKQIIDVIESVGKESGPSRGIILVGPPASGKTNIVDLICQALEEYTKLPSVKLYSFFFCFSDGHDQQLEIRPAFAQNPILLFPIVLEQNDELIHPRQEFFEFLQNEHSQSSDSIRIPTYYQHAALDKHSMNILQALLENPRNQGKSLSEIIEKHVRVEEIEFSNALARGIANIDDMEQLKVRTNPTAIGEKLGGMLAEHLPGMNMAQYEGALVSANRGMLHIHDAFTTGSEEGATQDEYKPLLMLLGSGKAAIESTQAAIDTTVIITTNIEEMQLLERQLTSSKLLDRIEKIPVNYLLDANSEMDILHRDMANMSKQYDVDPNLLQIAAYYSVMTRLLPPLEDRLPGDWSNAKKELFISITPEQKLFIYAAQSEDPVGTIRSLPFWHTFRNEAAQLGINIKDPSTYAHLIAKRTDCIPLEQTSLFTNEQLKLIDDPFMRELWNQHYPNEGKNGISVRQLQNIMRNTIVASDGSKIHVGTFLSQLKKVFVQGPDIHHWLRVDTKPSKDREPISPRAIGPVVLAEDEGDYGDYKGLVKVLQAVYFTIIQKEIIVCTVDRDPEKIAMDLRRYMQHTLLATAAENRAFAHIMVPKFTYVDPSSGEKVDTPDEAFMESMEQILAHPGTYAIYRREIAQRFLELQNNGDLVLEEGKSAIASREDNLLTCFGNEYTNLLSHRRTIEGIDPERLKEAFIQKRNSPDDFEAYPTEIKTFTQTIIDNMSRRYSYSERNALDTIIFALRKDIIKFEEIIS</sequence>
<dbReference type="SUPFAM" id="SSF52540">
    <property type="entry name" value="P-loop containing nucleoside triphosphate hydrolases"/>
    <property type="match status" value="1"/>
</dbReference>
<feature type="domain" description="PrkA AAA" evidence="1">
    <location>
        <begin position="18"/>
        <end position="428"/>
    </location>
</feature>
<dbReference type="Gene3D" id="3.40.50.300">
    <property type="entry name" value="P-loop containing nucleotide triphosphate hydrolases"/>
    <property type="match status" value="1"/>
</dbReference>
<dbReference type="AlphaFoldDB" id="A0A3B1B8B9"/>
<proteinExistence type="predicted"/>
<dbReference type="Pfam" id="PF08298">
    <property type="entry name" value="AAA_PrkA"/>
    <property type="match status" value="1"/>
</dbReference>
<name>A0A3B1B8B9_9ZZZZ</name>
<dbReference type="PANTHER" id="PTHR30267">
    <property type="entry name" value="PROTEIN KINASE PRKA"/>
    <property type="match status" value="1"/>
</dbReference>
<dbReference type="PANTHER" id="PTHR30267:SF2">
    <property type="entry name" value="PROTEIN PRKA"/>
    <property type="match status" value="1"/>
</dbReference>
<dbReference type="InterPro" id="IPR010650">
    <property type="entry name" value="PrkA_C"/>
</dbReference>
<dbReference type="EMBL" id="UOFX01000012">
    <property type="protein sequence ID" value="VAX06560.1"/>
    <property type="molecule type" value="Genomic_DNA"/>
</dbReference>
<reference evidence="2" key="1">
    <citation type="submission" date="2018-06" db="EMBL/GenBank/DDBJ databases">
        <authorList>
            <person name="Zhirakovskaya E."/>
        </authorList>
    </citation>
    <scope>NUCLEOTIDE SEQUENCE</scope>
</reference>
<dbReference type="SMART" id="SM00763">
    <property type="entry name" value="AAA_PrkA"/>
    <property type="match status" value="1"/>
</dbReference>
<dbReference type="GO" id="GO:0004672">
    <property type="term" value="F:protein kinase activity"/>
    <property type="evidence" value="ECO:0007669"/>
    <property type="project" value="TreeGrafter"/>
</dbReference>
<gene>
    <name evidence="2" type="ORF">MNBD_GAMMA26-267</name>
</gene>
<accession>A0A3B1B8B9</accession>
<protein>
    <recommendedName>
        <fullName evidence="1">PrkA AAA domain-containing protein</fullName>
    </recommendedName>
</protein>
<dbReference type="InterPro" id="IPR013153">
    <property type="entry name" value="Prk_AAA"/>
</dbReference>